<evidence type="ECO:0000256" key="4">
    <source>
        <dbReference type="ARBA" id="ARBA00022989"/>
    </source>
</evidence>
<keyword evidence="3 6" id="KW-0812">Transmembrane</keyword>
<dbReference type="NCBIfam" id="TIGR00374">
    <property type="entry name" value="flippase-like domain"/>
    <property type="match status" value="1"/>
</dbReference>
<feature type="transmembrane region" description="Helical" evidence="6">
    <location>
        <begin position="278"/>
        <end position="297"/>
    </location>
</feature>
<feature type="transmembrane region" description="Helical" evidence="6">
    <location>
        <begin position="219"/>
        <end position="241"/>
    </location>
</feature>
<feature type="transmembrane region" description="Helical" evidence="6">
    <location>
        <begin position="157"/>
        <end position="177"/>
    </location>
</feature>
<comment type="caution">
    <text evidence="7">The sequence shown here is derived from an EMBL/GenBank/DDBJ whole genome shotgun (WGS) entry which is preliminary data.</text>
</comment>
<gene>
    <name evidence="7" type="ORF">COS26_03150</name>
</gene>
<dbReference type="Pfam" id="PF03706">
    <property type="entry name" value="LPG_synthase_TM"/>
    <property type="match status" value="1"/>
</dbReference>
<evidence type="ECO:0008006" key="9">
    <source>
        <dbReference type="Google" id="ProtNLM"/>
    </source>
</evidence>
<keyword evidence="5 6" id="KW-0472">Membrane</keyword>
<feature type="transmembrane region" description="Helical" evidence="6">
    <location>
        <begin position="37"/>
        <end position="64"/>
    </location>
</feature>
<accession>A0A2M7D775</accession>
<evidence type="ECO:0000256" key="6">
    <source>
        <dbReference type="SAM" id="Phobius"/>
    </source>
</evidence>
<dbReference type="PANTHER" id="PTHR40277:SF1">
    <property type="entry name" value="BLL5419 PROTEIN"/>
    <property type="match status" value="1"/>
</dbReference>
<evidence type="ECO:0000313" key="7">
    <source>
        <dbReference type="EMBL" id="PIV41728.1"/>
    </source>
</evidence>
<evidence type="ECO:0000256" key="1">
    <source>
        <dbReference type="ARBA" id="ARBA00004651"/>
    </source>
</evidence>
<evidence type="ECO:0000256" key="2">
    <source>
        <dbReference type="ARBA" id="ARBA00022475"/>
    </source>
</evidence>
<dbReference type="AlphaFoldDB" id="A0A2M7D775"/>
<dbReference type="InterPro" id="IPR022791">
    <property type="entry name" value="L-PG_synthase/AglD"/>
</dbReference>
<dbReference type="EMBL" id="PEUA01000069">
    <property type="protein sequence ID" value="PIV41728.1"/>
    <property type="molecule type" value="Genomic_DNA"/>
</dbReference>
<feature type="transmembrane region" description="Helical" evidence="6">
    <location>
        <begin position="129"/>
        <end position="151"/>
    </location>
</feature>
<evidence type="ECO:0000256" key="5">
    <source>
        <dbReference type="ARBA" id="ARBA00023136"/>
    </source>
</evidence>
<feature type="transmembrane region" description="Helical" evidence="6">
    <location>
        <begin position="303"/>
        <end position="324"/>
    </location>
</feature>
<dbReference type="GO" id="GO:0005886">
    <property type="term" value="C:plasma membrane"/>
    <property type="evidence" value="ECO:0007669"/>
    <property type="project" value="UniProtKB-SubCell"/>
</dbReference>
<evidence type="ECO:0000313" key="8">
    <source>
        <dbReference type="Proteomes" id="UP000230304"/>
    </source>
</evidence>
<dbReference type="Proteomes" id="UP000230304">
    <property type="component" value="Unassembled WGS sequence"/>
</dbReference>
<feature type="transmembrane region" description="Helical" evidence="6">
    <location>
        <begin position="84"/>
        <end position="108"/>
    </location>
</feature>
<feature type="transmembrane region" description="Helical" evidence="6">
    <location>
        <begin position="6"/>
        <end position="25"/>
    </location>
</feature>
<reference evidence="8" key="1">
    <citation type="submission" date="2017-09" db="EMBL/GenBank/DDBJ databases">
        <title>Depth-based differentiation of microbial function through sediment-hosted aquifers and enrichment of novel symbionts in the deep terrestrial subsurface.</title>
        <authorList>
            <person name="Probst A.J."/>
            <person name="Ladd B."/>
            <person name="Jarett J.K."/>
            <person name="Geller-Mcgrath D.E."/>
            <person name="Sieber C.M.K."/>
            <person name="Emerson J.B."/>
            <person name="Anantharaman K."/>
            <person name="Thomas B.C."/>
            <person name="Malmstrom R."/>
            <person name="Stieglmeier M."/>
            <person name="Klingl A."/>
            <person name="Woyke T."/>
            <person name="Ryan C.M."/>
            <person name="Banfield J.F."/>
        </authorList>
    </citation>
    <scope>NUCLEOTIDE SEQUENCE [LARGE SCALE GENOMIC DNA]</scope>
</reference>
<protein>
    <recommendedName>
        <fullName evidence="9">Flippase-like domain-containing protein</fullName>
    </recommendedName>
</protein>
<keyword evidence="2" id="KW-1003">Cell membrane</keyword>
<proteinExistence type="predicted"/>
<organism evidence="7 8">
    <name type="scientific">Candidatus Nealsonbacteria bacterium CG02_land_8_20_14_3_00_40_11</name>
    <dbReference type="NCBI Taxonomy" id="1974700"/>
    <lineage>
        <taxon>Bacteria</taxon>
        <taxon>Candidatus Nealsoniibacteriota</taxon>
    </lineage>
</organism>
<feature type="transmembrane region" description="Helical" evidence="6">
    <location>
        <begin position="247"/>
        <end position="269"/>
    </location>
</feature>
<comment type="subcellular location">
    <subcellularLocation>
        <location evidence="1">Cell membrane</location>
        <topology evidence="1">Multi-pass membrane protein</topology>
    </subcellularLocation>
</comment>
<name>A0A2M7D775_9BACT</name>
<evidence type="ECO:0000256" key="3">
    <source>
        <dbReference type="ARBA" id="ARBA00022692"/>
    </source>
</evidence>
<sequence length="335" mass="36783">MTGLIGRFLLFLLSLLIGSGLFAWIGKMVGWQGISDALAAFTGWQGLAILGLTILMALVGTWKWKEILKGIEIKIPFRALFGPYLAGFSIMFLAPVLIWGGEIFRGYVLKNRNSIPWSKGMASVIIDRILEWTANLAVIFLGGIFFLSVIGFPSVKLAMIFGGLFLIFFSGLFFFYFKFIKKESMVKFFIPGGQDQPLEIEKEIFSFFKSSKKSAAWKAVGLSFLRAAIMYSRAFLLVLFLGKNIGALSVLSVLGFNYLAVMIPIPAALGSHEAIQTFAFNSLGLGASTAAAFTMIIRGAELIIALFGSVFLFRLGIIIIKNALFKKVENIAGKN</sequence>
<dbReference type="PANTHER" id="PTHR40277">
    <property type="entry name" value="BLL5419 PROTEIN"/>
    <property type="match status" value="1"/>
</dbReference>
<keyword evidence="4 6" id="KW-1133">Transmembrane helix</keyword>